<dbReference type="AlphaFoldDB" id="X1CXA5"/>
<accession>X1CXA5</accession>
<gene>
    <name evidence="1" type="ORF">S01H4_56347</name>
</gene>
<reference evidence="1" key="1">
    <citation type="journal article" date="2014" name="Front. Microbiol.">
        <title>High frequency of phylogenetically diverse reductive dehalogenase-homologous genes in deep subseafloor sedimentary metagenomes.</title>
        <authorList>
            <person name="Kawai M."/>
            <person name="Futagami T."/>
            <person name="Toyoda A."/>
            <person name="Takaki Y."/>
            <person name="Nishi S."/>
            <person name="Hori S."/>
            <person name="Arai W."/>
            <person name="Tsubouchi T."/>
            <person name="Morono Y."/>
            <person name="Uchiyama I."/>
            <person name="Ito T."/>
            <person name="Fujiyama A."/>
            <person name="Inagaki F."/>
            <person name="Takami H."/>
        </authorList>
    </citation>
    <scope>NUCLEOTIDE SEQUENCE</scope>
    <source>
        <strain evidence="1">Expedition CK06-06</strain>
    </source>
</reference>
<dbReference type="EMBL" id="BART01032641">
    <property type="protein sequence ID" value="GAH13131.1"/>
    <property type="molecule type" value="Genomic_DNA"/>
</dbReference>
<proteinExistence type="predicted"/>
<name>X1CXA5_9ZZZZ</name>
<sequence>TNISTNNFKWSSTFNITTVDNKIVKLNKNEDIFSSRYIRREGEAYNTFWLPLWAGVNPANGAPQWYIVDADGNKTGEVTGDIGEADKAIAGKADPDFFGSFGNNLSYKGFNLSFLFNFAVGGLLYLDTGYKSWNDGNKVKYAIPVTLLDRWQKPGDIAYHPQRIWGGNNDSDVRSSRFVLENNFLRLKDISLSYSLPESLLQRAKIKNVTVYIQATNYLTWCTQDIVDPEQRANGMTNFEMP</sequence>
<comment type="caution">
    <text evidence="1">The sequence shown here is derived from an EMBL/GenBank/DDBJ whole genome shotgun (WGS) entry which is preliminary data.</text>
</comment>
<feature type="non-terminal residue" evidence="1">
    <location>
        <position position="1"/>
    </location>
</feature>
<feature type="non-terminal residue" evidence="1">
    <location>
        <position position="242"/>
    </location>
</feature>
<organism evidence="1">
    <name type="scientific">marine sediment metagenome</name>
    <dbReference type="NCBI Taxonomy" id="412755"/>
    <lineage>
        <taxon>unclassified sequences</taxon>
        <taxon>metagenomes</taxon>
        <taxon>ecological metagenomes</taxon>
    </lineage>
</organism>
<evidence type="ECO:0000313" key="1">
    <source>
        <dbReference type="EMBL" id="GAH13131.1"/>
    </source>
</evidence>
<protein>
    <recommendedName>
        <fullName evidence="2">TonB-dependent receptor-like beta-barrel domain-containing protein</fullName>
    </recommendedName>
</protein>
<evidence type="ECO:0008006" key="2">
    <source>
        <dbReference type="Google" id="ProtNLM"/>
    </source>
</evidence>